<dbReference type="PANTHER" id="PTHR43767:SF1">
    <property type="entry name" value="NONRIBOSOMAL PEPTIDE SYNTHASE PES1 (EUROFUNG)-RELATED"/>
    <property type="match status" value="1"/>
</dbReference>
<accession>A0A382PZA2</accession>
<dbReference type="EMBL" id="UINC01110875">
    <property type="protein sequence ID" value="SVC78674.1"/>
    <property type="molecule type" value="Genomic_DNA"/>
</dbReference>
<reference evidence="2" key="1">
    <citation type="submission" date="2018-05" db="EMBL/GenBank/DDBJ databases">
        <authorList>
            <person name="Lanie J.A."/>
            <person name="Ng W.-L."/>
            <person name="Kazmierczak K.M."/>
            <person name="Andrzejewski T.M."/>
            <person name="Davidsen T.M."/>
            <person name="Wayne K.J."/>
            <person name="Tettelin H."/>
            <person name="Glass J.I."/>
            <person name="Rusch D."/>
            <person name="Podicherti R."/>
            <person name="Tsui H.-C.T."/>
            <person name="Winkler M.E."/>
        </authorList>
    </citation>
    <scope>NUCLEOTIDE SEQUENCE</scope>
</reference>
<sequence>MRLIDFFDRGASIAPTRPAFIDENGALTYREAQLQTYQIANALMSDGIKPGDVVAIYSPNDARAFLCMLGILRAGAIYVNLNGLSPIAENVYVLKDRDARLLFIHSEFKRHLDIIADQAPKIVQTVGIDQPLKGTRSLGSWLSRYPETDPDIPRQPSDVACLFSTGGTTGRSKAAMLTNQVFETMIANANTAMPHQRPPVHLVAAPFTHAAGLAALWLLPLGATNVIVAGPDPETVMAAISRYKVTTVFLPPTMIYMMLTHPRLNEFNYSSLDYLIYG</sequence>
<gene>
    <name evidence="2" type="ORF">METZ01_LOCUS331528</name>
</gene>
<dbReference type="InterPro" id="IPR042099">
    <property type="entry name" value="ANL_N_sf"/>
</dbReference>
<dbReference type="AlphaFoldDB" id="A0A382PZA2"/>
<dbReference type="SUPFAM" id="SSF56801">
    <property type="entry name" value="Acetyl-CoA synthetase-like"/>
    <property type="match status" value="1"/>
</dbReference>
<organism evidence="2">
    <name type="scientific">marine metagenome</name>
    <dbReference type="NCBI Taxonomy" id="408172"/>
    <lineage>
        <taxon>unclassified sequences</taxon>
        <taxon>metagenomes</taxon>
        <taxon>ecological metagenomes</taxon>
    </lineage>
</organism>
<protein>
    <recommendedName>
        <fullName evidence="1">AMP-dependent synthetase/ligase domain-containing protein</fullName>
    </recommendedName>
</protein>
<dbReference type="InterPro" id="IPR000873">
    <property type="entry name" value="AMP-dep_synth/lig_dom"/>
</dbReference>
<name>A0A382PZA2_9ZZZZ</name>
<dbReference type="Pfam" id="PF00501">
    <property type="entry name" value="AMP-binding"/>
    <property type="match status" value="1"/>
</dbReference>
<proteinExistence type="predicted"/>
<dbReference type="Gene3D" id="3.40.50.12780">
    <property type="entry name" value="N-terminal domain of ligase-like"/>
    <property type="match status" value="1"/>
</dbReference>
<evidence type="ECO:0000313" key="2">
    <source>
        <dbReference type="EMBL" id="SVC78674.1"/>
    </source>
</evidence>
<feature type="domain" description="AMP-dependent synthetase/ligase" evidence="1">
    <location>
        <begin position="8"/>
        <end position="276"/>
    </location>
</feature>
<dbReference type="PANTHER" id="PTHR43767">
    <property type="entry name" value="LONG-CHAIN-FATTY-ACID--COA LIGASE"/>
    <property type="match status" value="1"/>
</dbReference>
<dbReference type="InterPro" id="IPR050237">
    <property type="entry name" value="ATP-dep_AMP-bd_enzyme"/>
</dbReference>
<evidence type="ECO:0000259" key="1">
    <source>
        <dbReference type="Pfam" id="PF00501"/>
    </source>
</evidence>
<feature type="non-terminal residue" evidence="2">
    <location>
        <position position="278"/>
    </location>
</feature>